<gene>
    <name evidence="14" type="ORF">POCULU_LOCUS4670</name>
</gene>
<evidence type="ECO:0000256" key="2">
    <source>
        <dbReference type="ARBA" id="ARBA00004409"/>
    </source>
</evidence>
<evidence type="ECO:0000256" key="9">
    <source>
        <dbReference type="ARBA" id="ARBA00037983"/>
    </source>
</evidence>
<comment type="subcellular location">
    <subcellularLocation>
        <location evidence="1">Endoplasmic reticulum membrane</location>
        <topology evidence="1">Single-pass type IV membrane protein</topology>
    </subcellularLocation>
    <subcellularLocation>
        <location evidence="2">Golgi apparatus membrane</location>
        <topology evidence="2">Single-pass type IV membrane protein</topology>
    </subcellularLocation>
</comment>
<dbReference type="GO" id="GO:0005484">
    <property type="term" value="F:SNAP receptor activity"/>
    <property type="evidence" value="ECO:0007669"/>
    <property type="project" value="InterPro"/>
</dbReference>
<dbReference type="Proteomes" id="UP000789572">
    <property type="component" value="Unassembled WGS sequence"/>
</dbReference>
<evidence type="ECO:0000256" key="3">
    <source>
        <dbReference type="ARBA" id="ARBA00022448"/>
    </source>
</evidence>
<dbReference type="OrthoDB" id="158360at2759"/>
<keyword evidence="4 13" id="KW-0812">Transmembrane</keyword>
<name>A0A9N9ASW4_9GLOM</name>
<comment type="similarity">
    <text evidence="9 11">Belongs to the BOS1 family.</text>
</comment>
<proteinExistence type="inferred from homology"/>
<dbReference type="InterPro" id="IPR027027">
    <property type="entry name" value="GOSR2/Membrin/Bos1"/>
</dbReference>
<dbReference type="EMBL" id="CAJVPJ010000624">
    <property type="protein sequence ID" value="CAG8543806.1"/>
    <property type="molecule type" value="Genomic_DNA"/>
</dbReference>
<keyword evidence="5 11" id="KW-0653">Protein transport</keyword>
<dbReference type="GO" id="GO:0012507">
    <property type="term" value="C:ER to Golgi transport vesicle membrane"/>
    <property type="evidence" value="ECO:0007669"/>
    <property type="project" value="TreeGrafter"/>
</dbReference>
<evidence type="ECO:0000256" key="4">
    <source>
        <dbReference type="ARBA" id="ARBA00022692"/>
    </source>
</evidence>
<sequence length="216" mass="25066">MNNSYKHALKQINSIREDIGKFDRGEDVSVGIQGQISAGFTALERTIDEYDGLARREIILVKQEKALVNLRKLRDDYNELRKLFAATKQREMAKVAANDRSELLGRRHQTSTPEHPFHRDLTREDYALREHSFLNETDSKLDEFISYGNTVLNDMYHQNNILKGTQRRLLDAANTLGLSRSVIQYIERRSSQDNWIFIIGAGFTLFCMWAIVHYLT</sequence>
<dbReference type="PANTHER" id="PTHR21230">
    <property type="entry name" value="VESICLE TRANSPORT V-SNARE PROTEIN VTI1-RELATED"/>
    <property type="match status" value="1"/>
</dbReference>
<keyword evidence="12" id="KW-0175">Coiled coil</keyword>
<evidence type="ECO:0000313" key="14">
    <source>
        <dbReference type="EMBL" id="CAG8543806.1"/>
    </source>
</evidence>
<dbReference type="GO" id="GO:0005789">
    <property type="term" value="C:endoplasmic reticulum membrane"/>
    <property type="evidence" value="ECO:0007669"/>
    <property type="project" value="UniProtKB-SubCell"/>
</dbReference>
<dbReference type="GO" id="GO:0031902">
    <property type="term" value="C:late endosome membrane"/>
    <property type="evidence" value="ECO:0007669"/>
    <property type="project" value="TreeGrafter"/>
</dbReference>
<evidence type="ECO:0000256" key="5">
    <source>
        <dbReference type="ARBA" id="ARBA00022927"/>
    </source>
</evidence>
<keyword evidence="7" id="KW-0333">Golgi apparatus</keyword>
<keyword evidence="6 13" id="KW-1133">Transmembrane helix</keyword>
<keyword evidence="15" id="KW-1185">Reference proteome</keyword>
<keyword evidence="3 11" id="KW-0813">Transport</keyword>
<evidence type="ECO:0000256" key="11">
    <source>
        <dbReference type="PIRNR" id="PIRNR028865"/>
    </source>
</evidence>
<feature type="transmembrane region" description="Helical" evidence="13">
    <location>
        <begin position="195"/>
        <end position="215"/>
    </location>
</feature>
<comment type="caution">
    <text evidence="14">The sequence shown here is derived from an EMBL/GenBank/DDBJ whole genome shotgun (WGS) entry which is preliminary data.</text>
</comment>
<accession>A0A9N9ASW4</accession>
<dbReference type="PANTHER" id="PTHR21230:SF1">
    <property type="entry name" value="GOLGI SNAP RECEPTOR COMPLEX MEMBER 2"/>
    <property type="match status" value="1"/>
</dbReference>
<keyword evidence="8 11" id="KW-0472">Membrane</keyword>
<dbReference type="CDD" id="cd15863">
    <property type="entry name" value="SNARE_GS27"/>
    <property type="match status" value="1"/>
</dbReference>
<dbReference type="AlphaFoldDB" id="A0A9N9ASW4"/>
<protein>
    <recommendedName>
        <fullName evidence="10 11">Protein transport protein BOS1</fullName>
    </recommendedName>
</protein>
<dbReference type="Pfam" id="PF12352">
    <property type="entry name" value="V-SNARE_C"/>
    <property type="match status" value="1"/>
</dbReference>
<evidence type="ECO:0000256" key="7">
    <source>
        <dbReference type="ARBA" id="ARBA00023034"/>
    </source>
</evidence>
<evidence type="ECO:0000256" key="12">
    <source>
        <dbReference type="SAM" id="Coils"/>
    </source>
</evidence>
<evidence type="ECO:0000256" key="10">
    <source>
        <dbReference type="ARBA" id="ARBA00040957"/>
    </source>
</evidence>
<dbReference type="GO" id="GO:0006906">
    <property type="term" value="P:vesicle fusion"/>
    <property type="evidence" value="ECO:0007669"/>
    <property type="project" value="TreeGrafter"/>
</dbReference>
<organism evidence="14 15">
    <name type="scientific">Paraglomus occultum</name>
    <dbReference type="NCBI Taxonomy" id="144539"/>
    <lineage>
        <taxon>Eukaryota</taxon>
        <taxon>Fungi</taxon>
        <taxon>Fungi incertae sedis</taxon>
        <taxon>Mucoromycota</taxon>
        <taxon>Glomeromycotina</taxon>
        <taxon>Glomeromycetes</taxon>
        <taxon>Paraglomerales</taxon>
        <taxon>Paraglomeraceae</taxon>
        <taxon>Paraglomus</taxon>
    </lineage>
</organism>
<dbReference type="GO" id="GO:0006888">
    <property type="term" value="P:endoplasmic reticulum to Golgi vesicle-mediated transport"/>
    <property type="evidence" value="ECO:0007669"/>
    <property type="project" value="TreeGrafter"/>
</dbReference>
<evidence type="ECO:0000256" key="8">
    <source>
        <dbReference type="ARBA" id="ARBA00023136"/>
    </source>
</evidence>
<comment type="function">
    <text evidence="11">SNARE required for protein transport between the ER and the Golgi complex.</text>
</comment>
<evidence type="ECO:0000256" key="6">
    <source>
        <dbReference type="ARBA" id="ARBA00022989"/>
    </source>
</evidence>
<evidence type="ECO:0000313" key="15">
    <source>
        <dbReference type="Proteomes" id="UP000789572"/>
    </source>
</evidence>
<evidence type="ECO:0000256" key="1">
    <source>
        <dbReference type="ARBA" id="ARBA00004163"/>
    </source>
</evidence>
<dbReference type="GO" id="GO:0000149">
    <property type="term" value="F:SNARE binding"/>
    <property type="evidence" value="ECO:0007669"/>
    <property type="project" value="TreeGrafter"/>
</dbReference>
<dbReference type="GO" id="GO:0031201">
    <property type="term" value="C:SNARE complex"/>
    <property type="evidence" value="ECO:0007669"/>
    <property type="project" value="TreeGrafter"/>
</dbReference>
<dbReference type="GO" id="GO:0000139">
    <property type="term" value="C:Golgi membrane"/>
    <property type="evidence" value="ECO:0007669"/>
    <property type="project" value="UniProtKB-SubCell"/>
</dbReference>
<dbReference type="PIRSF" id="PIRSF028865">
    <property type="entry name" value="Membrin-2"/>
    <property type="match status" value="1"/>
</dbReference>
<dbReference type="GO" id="GO:0015031">
    <property type="term" value="P:protein transport"/>
    <property type="evidence" value="ECO:0007669"/>
    <property type="project" value="UniProtKB-KW"/>
</dbReference>
<evidence type="ECO:0000256" key="13">
    <source>
        <dbReference type="SAM" id="Phobius"/>
    </source>
</evidence>
<reference evidence="14" key="1">
    <citation type="submission" date="2021-06" db="EMBL/GenBank/DDBJ databases">
        <authorList>
            <person name="Kallberg Y."/>
            <person name="Tangrot J."/>
            <person name="Rosling A."/>
        </authorList>
    </citation>
    <scope>NUCLEOTIDE SEQUENCE</scope>
    <source>
        <strain evidence="14">IA702</strain>
    </source>
</reference>
<feature type="coiled-coil region" evidence="12">
    <location>
        <begin position="60"/>
        <end position="90"/>
    </location>
</feature>